<dbReference type="FunFam" id="3.40.1180.10:FF:000001">
    <property type="entry name" value="(2E,6E)-farnesyl-diphosphate-specific ditrans,polycis-undecaprenyl-diphosphate synthase"/>
    <property type="match status" value="1"/>
</dbReference>
<dbReference type="Proteomes" id="UP000279799">
    <property type="component" value="Chromosome"/>
</dbReference>
<dbReference type="CDD" id="cd00475">
    <property type="entry name" value="Cis_IPPS"/>
    <property type="match status" value="1"/>
</dbReference>
<dbReference type="NCBIfam" id="NF011405">
    <property type="entry name" value="PRK14830.1"/>
    <property type="match status" value="1"/>
</dbReference>
<dbReference type="EC" id="2.5.1.31" evidence="2"/>
<feature type="binding site" evidence="2">
    <location>
        <position position="18"/>
    </location>
    <ligand>
        <name>Mg(2+)</name>
        <dbReference type="ChEBI" id="CHEBI:18420"/>
    </ligand>
</feature>
<protein>
    <recommendedName>
        <fullName evidence="2">Ditrans,polycis-undecaprenyl-diphosphate synthase ((2E,6E)-farnesyl-diphosphate specific)</fullName>
        <ecNumber evidence="2">2.5.1.31</ecNumber>
    </recommendedName>
    <alternativeName>
        <fullName evidence="2">Ditrans,polycis-undecaprenylcistransferase</fullName>
    </alternativeName>
    <alternativeName>
        <fullName evidence="2">Undecaprenyl diphosphate synthase</fullName>
        <shortName evidence="2">UDS</shortName>
    </alternativeName>
    <alternativeName>
        <fullName evidence="2">Undecaprenyl pyrophosphate synthase</fullName>
        <shortName evidence="2">UPP synthase</shortName>
    </alternativeName>
</protein>
<dbReference type="NCBIfam" id="TIGR00055">
    <property type="entry name" value="uppS"/>
    <property type="match status" value="1"/>
</dbReference>
<evidence type="ECO:0000313" key="3">
    <source>
        <dbReference type="EMBL" id="VEJ08776.1"/>
    </source>
</evidence>
<dbReference type="GO" id="GO:0008834">
    <property type="term" value="F:ditrans,polycis-undecaprenyl-diphosphate synthase [(2E,6E)-farnesyl-diphosphate specific] activity"/>
    <property type="evidence" value="ECO:0007669"/>
    <property type="project" value="UniProtKB-UniRule"/>
</dbReference>
<feature type="active site" evidence="2">
    <location>
        <position position="18"/>
    </location>
</feature>
<dbReference type="GO" id="GO:0071555">
    <property type="term" value="P:cell wall organization"/>
    <property type="evidence" value="ECO:0007669"/>
    <property type="project" value="UniProtKB-KW"/>
</dbReference>
<dbReference type="InterPro" id="IPR018520">
    <property type="entry name" value="UPP_synth-like_CS"/>
</dbReference>
<feature type="binding site" evidence="2">
    <location>
        <position position="205"/>
    </location>
    <ligand>
        <name>Mg(2+)</name>
        <dbReference type="ChEBI" id="CHEBI:18420"/>
    </ligand>
</feature>
<keyword evidence="2" id="KW-0573">Peptidoglycan synthesis</keyword>
<keyword evidence="1 2" id="KW-0808">Transferase</keyword>
<feature type="binding site" evidence="2">
    <location>
        <begin position="192"/>
        <end position="194"/>
    </location>
    <ligand>
        <name>substrate</name>
    </ligand>
</feature>
<reference evidence="3 4" key="1">
    <citation type="submission" date="2018-12" db="EMBL/GenBank/DDBJ databases">
        <authorList>
            <consortium name="Pathogen Informatics"/>
        </authorList>
    </citation>
    <scope>NUCLEOTIDE SEQUENCE [LARGE SCALE GENOMIC DNA]</scope>
    <source>
        <strain evidence="3 4">NCTC12871</strain>
    </source>
</reference>
<proteinExistence type="inferred from homology"/>
<dbReference type="PANTHER" id="PTHR10291">
    <property type="entry name" value="DEHYDRODOLICHYL DIPHOSPHATE SYNTHASE FAMILY MEMBER"/>
    <property type="match status" value="1"/>
</dbReference>
<dbReference type="GO" id="GO:0008360">
    <property type="term" value="P:regulation of cell shape"/>
    <property type="evidence" value="ECO:0007669"/>
    <property type="project" value="UniProtKB-KW"/>
</dbReference>
<dbReference type="InterPro" id="IPR001441">
    <property type="entry name" value="UPP_synth-like"/>
</dbReference>
<comment type="cofactor">
    <cofactor evidence="2">
        <name>Mg(2+)</name>
        <dbReference type="ChEBI" id="CHEBI:18420"/>
    </cofactor>
    <text evidence="2">Binds 2 magnesium ions per subunit.</text>
</comment>
<dbReference type="Gene3D" id="3.40.1180.10">
    <property type="entry name" value="Decaprenyl diphosphate synthase-like"/>
    <property type="match status" value="1"/>
</dbReference>
<dbReference type="GO" id="GO:0005829">
    <property type="term" value="C:cytosol"/>
    <property type="evidence" value="ECO:0007669"/>
    <property type="project" value="TreeGrafter"/>
</dbReference>
<feature type="binding site" evidence="2">
    <location>
        <position position="69"/>
    </location>
    <ligand>
        <name>substrate</name>
    </ligand>
</feature>
<sequence>MLQNKTLNVPQHVAIIMDGNGRWAKQKGRMRIFGHKNGVRAVQEAVRYATKMGVRVLTLYAFSSENWNRPAKEVSALMLLFMQALEKQSHELHKNNIRLKIIGDRSRFSEKLQNKIKQVEKLTENNTALVLNVAANYGGRWDILQAAKKLAIAYDGGEVALDNVTEDDFQKYLVTENAPPVDLLIRTSGEQRLSNFLLWQAAYAELFFTDVLWPDFTEQVFHQAVINFQQRERRFGGS</sequence>
<dbReference type="RefSeq" id="WP_126598140.1">
    <property type="nucleotide sequence ID" value="NZ_LR134510.1"/>
</dbReference>
<evidence type="ECO:0000313" key="4">
    <source>
        <dbReference type="Proteomes" id="UP000279799"/>
    </source>
</evidence>
<comment type="similarity">
    <text evidence="2">Belongs to the UPP synthase family.</text>
</comment>
<dbReference type="AlphaFoldDB" id="A0A448TS84"/>
<feature type="binding site" evidence="2">
    <location>
        <begin position="63"/>
        <end position="65"/>
    </location>
    <ligand>
        <name>substrate</name>
    </ligand>
</feature>
<keyword evidence="2" id="KW-0460">Magnesium</keyword>
<feature type="binding site" evidence="2">
    <location>
        <position position="186"/>
    </location>
    <ligand>
        <name>substrate</name>
    </ligand>
</feature>
<dbReference type="GO" id="GO:0016094">
    <property type="term" value="P:polyprenol biosynthetic process"/>
    <property type="evidence" value="ECO:0007669"/>
    <property type="project" value="TreeGrafter"/>
</dbReference>
<dbReference type="GO" id="GO:0000287">
    <property type="term" value="F:magnesium ion binding"/>
    <property type="evidence" value="ECO:0007669"/>
    <property type="project" value="UniProtKB-UniRule"/>
</dbReference>
<feature type="binding site" evidence="2">
    <location>
        <position position="23"/>
    </location>
    <ligand>
        <name>substrate</name>
    </ligand>
</feature>
<name>A0A448TS84_9PAST</name>
<dbReference type="GO" id="GO:0009252">
    <property type="term" value="P:peptidoglycan biosynthetic process"/>
    <property type="evidence" value="ECO:0007669"/>
    <property type="project" value="UniProtKB-UniRule"/>
</dbReference>
<feature type="binding site" evidence="2">
    <location>
        <begin position="19"/>
        <end position="22"/>
    </location>
    <ligand>
        <name>substrate</name>
    </ligand>
</feature>
<keyword evidence="4" id="KW-1185">Reference proteome</keyword>
<keyword evidence="2" id="KW-0133">Cell shape</keyword>
<dbReference type="PROSITE" id="PS01066">
    <property type="entry name" value="UPP_SYNTHASE"/>
    <property type="match status" value="1"/>
</dbReference>
<comment type="subunit">
    <text evidence="2">Homodimer.</text>
</comment>
<dbReference type="HAMAP" id="MF_01139">
    <property type="entry name" value="ISPT"/>
    <property type="match status" value="1"/>
</dbReference>
<dbReference type="KEGG" id="adp:NCTC12871_00191"/>
<keyword evidence="2" id="KW-0961">Cell wall biogenesis/degradation</keyword>
<dbReference type="SUPFAM" id="SSF64005">
    <property type="entry name" value="Undecaprenyl diphosphate synthase"/>
    <property type="match status" value="1"/>
</dbReference>
<comment type="function">
    <text evidence="2">Catalyzes the sequential condensation of isopentenyl diphosphate (IPP) with (2E,6E)-farnesyl diphosphate (E,E-FPP) to yield (2Z,6Z,10Z,14Z,18Z,22Z,26Z,30Z,34E,38E)-undecaprenyl diphosphate (di-trans,octa-cis-UPP). UPP is the precursor of glycosyl carrier lipid in the biosynthesis of bacterial cell wall polysaccharide components such as peptidoglycan and lipopolysaccharide.</text>
</comment>
<accession>A0A448TS84</accession>
<feature type="binding site" evidence="2">
    <location>
        <position position="67"/>
    </location>
    <ligand>
        <name>substrate</name>
    </ligand>
</feature>
<evidence type="ECO:0000256" key="1">
    <source>
        <dbReference type="ARBA" id="ARBA00022679"/>
    </source>
</evidence>
<feature type="binding site" evidence="2">
    <location>
        <position position="35"/>
    </location>
    <ligand>
        <name>substrate</name>
    </ligand>
</feature>
<feature type="active site" description="Proton acceptor" evidence="2">
    <location>
        <position position="66"/>
    </location>
</feature>
<dbReference type="Pfam" id="PF01255">
    <property type="entry name" value="Prenyltransf"/>
    <property type="match status" value="1"/>
</dbReference>
<dbReference type="OrthoDB" id="4191603at2"/>
<keyword evidence="2" id="KW-0479">Metal-binding</keyword>
<dbReference type="InterPro" id="IPR036424">
    <property type="entry name" value="UPP_synth-like_sf"/>
</dbReference>
<gene>
    <name evidence="2 3" type="primary">uppS</name>
    <name evidence="3" type="ORF">NCTC12871_00191</name>
</gene>
<comment type="catalytic activity">
    <reaction evidence="2">
        <text>8 isopentenyl diphosphate + (2E,6E)-farnesyl diphosphate = di-trans,octa-cis-undecaprenyl diphosphate + 8 diphosphate</text>
        <dbReference type="Rhea" id="RHEA:27551"/>
        <dbReference type="ChEBI" id="CHEBI:33019"/>
        <dbReference type="ChEBI" id="CHEBI:58405"/>
        <dbReference type="ChEBI" id="CHEBI:128769"/>
        <dbReference type="ChEBI" id="CHEBI:175763"/>
        <dbReference type="EC" id="2.5.1.31"/>
    </reaction>
</comment>
<evidence type="ECO:0000256" key="2">
    <source>
        <dbReference type="HAMAP-Rule" id="MF_01139"/>
    </source>
</evidence>
<dbReference type="PANTHER" id="PTHR10291:SF0">
    <property type="entry name" value="DEHYDRODOLICHYL DIPHOSPHATE SYNTHASE 2"/>
    <property type="match status" value="1"/>
</dbReference>
<organism evidence="3 4">
    <name type="scientific">Actinobacillus delphinicola</name>
    <dbReference type="NCBI Taxonomy" id="51161"/>
    <lineage>
        <taxon>Bacteria</taxon>
        <taxon>Pseudomonadati</taxon>
        <taxon>Pseudomonadota</taxon>
        <taxon>Gammaproteobacteria</taxon>
        <taxon>Pasteurellales</taxon>
        <taxon>Pasteurellaceae</taxon>
        <taxon>Actinobacillus</taxon>
    </lineage>
</organism>
<feature type="binding site" evidence="2">
    <location>
        <position position="31"/>
    </location>
    <ligand>
        <name>substrate</name>
    </ligand>
</feature>
<dbReference type="EMBL" id="LR134510">
    <property type="protein sequence ID" value="VEJ08776.1"/>
    <property type="molecule type" value="Genomic_DNA"/>
</dbReference>